<dbReference type="Proteomes" id="UP001141933">
    <property type="component" value="Unassembled WGS sequence"/>
</dbReference>
<dbReference type="RefSeq" id="WP_178265986.1">
    <property type="nucleotide sequence ID" value="NZ_JAPZVM010000008.1"/>
</dbReference>
<dbReference type="EMBL" id="JAPZVM010000008">
    <property type="protein sequence ID" value="MCZ8373039.1"/>
    <property type="molecule type" value="Genomic_DNA"/>
</dbReference>
<comment type="subcellular location">
    <subcellularLocation>
        <location evidence="1">Membrane</location>
    </subcellularLocation>
</comment>
<evidence type="ECO:0000256" key="2">
    <source>
        <dbReference type="ARBA" id="ARBA00022692"/>
    </source>
</evidence>
<keyword evidence="3 5" id="KW-1133">Transmembrane helix</keyword>
<accession>A0ABT4PJ14</accession>
<evidence type="ECO:0000256" key="1">
    <source>
        <dbReference type="ARBA" id="ARBA00004370"/>
    </source>
</evidence>
<dbReference type="InterPro" id="IPR007593">
    <property type="entry name" value="CD225/Dispanin_fam"/>
</dbReference>
<dbReference type="InterPro" id="IPR025640">
    <property type="entry name" value="GYF_2"/>
</dbReference>
<proteinExistence type="predicted"/>
<evidence type="ECO:0000313" key="7">
    <source>
        <dbReference type="EMBL" id="MCZ8373039.1"/>
    </source>
</evidence>
<feature type="transmembrane region" description="Helical" evidence="5">
    <location>
        <begin position="83"/>
        <end position="102"/>
    </location>
</feature>
<dbReference type="InterPro" id="IPR051423">
    <property type="entry name" value="CD225/Dispanin"/>
</dbReference>
<organism evidence="7 8">
    <name type="scientific">Phocaeicola acetigenes</name>
    <dbReference type="NCBI Taxonomy" id="3016083"/>
    <lineage>
        <taxon>Bacteria</taxon>
        <taxon>Pseudomonadati</taxon>
        <taxon>Bacteroidota</taxon>
        <taxon>Bacteroidia</taxon>
        <taxon>Bacteroidales</taxon>
        <taxon>Bacteroidaceae</taxon>
        <taxon>Phocaeicola</taxon>
    </lineage>
</organism>
<evidence type="ECO:0000256" key="5">
    <source>
        <dbReference type="SAM" id="Phobius"/>
    </source>
</evidence>
<evidence type="ECO:0000259" key="6">
    <source>
        <dbReference type="Pfam" id="PF14237"/>
    </source>
</evidence>
<dbReference type="PANTHER" id="PTHR14948">
    <property type="entry name" value="NG5"/>
    <property type="match status" value="1"/>
</dbReference>
<reference evidence="7" key="1">
    <citation type="submission" date="2022-12" db="EMBL/GenBank/DDBJ databases">
        <title>Phocaeicola acetigenes sp. nov., isolated feces from a healthy human.</title>
        <authorList>
            <person name="Do H."/>
            <person name="Ha Y.B."/>
            <person name="Kim J.-S."/>
            <person name="Suh M.K."/>
            <person name="Kim H.S."/>
            <person name="Lee J.-S."/>
        </authorList>
    </citation>
    <scope>NUCLEOTIDE SEQUENCE</scope>
    <source>
        <strain evidence="7">KGMB11183</strain>
    </source>
</reference>
<keyword evidence="8" id="KW-1185">Reference proteome</keyword>
<dbReference type="Pfam" id="PF14237">
    <property type="entry name" value="GYF_2"/>
    <property type="match status" value="1"/>
</dbReference>
<feature type="transmembrane region" description="Helical" evidence="5">
    <location>
        <begin position="126"/>
        <end position="151"/>
    </location>
</feature>
<gene>
    <name evidence="7" type="ORF">O6P32_10025</name>
</gene>
<comment type="caution">
    <text evidence="7">The sequence shown here is derived from an EMBL/GenBank/DDBJ whole genome shotgun (WGS) entry which is preliminary data.</text>
</comment>
<dbReference type="PANTHER" id="PTHR14948:SF25">
    <property type="entry name" value="DUF4190 DOMAIN-CONTAINING PROTEIN"/>
    <property type="match status" value="1"/>
</dbReference>
<feature type="domain" description="GYF" evidence="6">
    <location>
        <begin position="3"/>
        <end position="48"/>
    </location>
</feature>
<sequence length="164" mass="18080">MHYYLLVEGLKKGPIPLEELKENGLSAETLVWREGLTEWVKASELEELSEVLASIPPCPPSSSQPEENVKQPECPKTWLPESIISTCLCCLPLGIVAIVYAAKVDSAYLQGNYEQALQYSKLARNWTLAAAGSALLIAVLYVIFIFMMILLGKSSFDNSLMISV</sequence>
<protein>
    <submittedName>
        <fullName evidence="7">CD225/dispanin family protein</fullName>
    </submittedName>
</protein>
<evidence type="ECO:0000256" key="4">
    <source>
        <dbReference type="ARBA" id="ARBA00023136"/>
    </source>
</evidence>
<evidence type="ECO:0000313" key="8">
    <source>
        <dbReference type="Proteomes" id="UP001141933"/>
    </source>
</evidence>
<keyword evidence="2 5" id="KW-0812">Transmembrane</keyword>
<dbReference type="Pfam" id="PF04505">
    <property type="entry name" value="CD225"/>
    <property type="match status" value="1"/>
</dbReference>
<evidence type="ECO:0000256" key="3">
    <source>
        <dbReference type="ARBA" id="ARBA00022989"/>
    </source>
</evidence>
<keyword evidence="4 5" id="KW-0472">Membrane</keyword>
<name>A0ABT4PJ14_9BACT</name>